<organism evidence="2 3">
    <name type="scientific">Budvicia aquatica</name>
    <dbReference type="NCBI Taxonomy" id="82979"/>
    <lineage>
        <taxon>Bacteria</taxon>
        <taxon>Pseudomonadati</taxon>
        <taxon>Pseudomonadota</taxon>
        <taxon>Gammaproteobacteria</taxon>
        <taxon>Enterobacterales</taxon>
        <taxon>Budviciaceae</taxon>
        <taxon>Budvicia</taxon>
    </lineage>
</organism>
<name>A0A484ZRD4_9GAMM</name>
<dbReference type="EMBL" id="CAADJA010000002">
    <property type="protein sequence ID" value="VFS51337.1"/>
    <property type="molecule type" value="Genomic_DNA"/>
</dbReference>
<dbReference type="Gene3D" id="3.20.70.20">
    <property type="match status" value="1"/>
</dbReference>
<keyword evidence="2" id="KW-0808">Transferase</keyword>
<evidence type="ECO:0000313" key="2">
    <source>
        <dbReference type="EMBL" id="VFS51337.1"/>
    </source>
</evidence>
<accession>A0A484ZRD4</accession>
<dbReference type="GO" id="GO:0016740">
    <property type="term" value="F:transferase activity"/>
    <property type="evidence" value="ECO:0007669"/>
    <property type="project" value="UniProtKB-KW"/>
</dbReference>
<sequence>MSAQELKDALSANFGYPVGAQSESSAGKSSLNEQEIYDVVKRVIAQHGSLDASAIKDEVYRQLSSGEAAPSAPAGNNRYQEIRRILESTPCFGNDIDAVDLVARRCALVYCKEVEKYTNPRGGQFQAGIYPVSANVPVW</sequence>
<reference evidence="2 3" key="1">
    <citation type="submission" date="2019-03" db="EMBL/GenBank/DDBJ databases">
        <authorList>
            <consortium name="Pathogen Informatics"/>
        </authorList>
    </citation>
    <scope>NUCLEOTIDE SEQUENCE [LARGE SCALE GENOMIC DNA]</scope>
    <source>
        <strain evidence="2 3">NCTC12282</strain>
    </source>
</reference>
<gene>
    <name evidence="2" type="ORF">NCTC12282_04980</name>
</gene>
<dbReference type="SUPFAM" id="SSF51998">
    <property type="entry name" value="PFL-like glycyl radical enzymes"/>
    <property type="match status" value="1"/>
</dbReference>
<feature type="domain" description="PFL" evidence="1">
    <location>
        <begin position="1"/>
        <end position="139"/>
    </location>
</feature>
<protein>
    <submittedName>
        <fullName evidence="2">Putative formate acetyltransferase 2</fullName>
    </submittedName>
</protein>
<dbReference type="InterPro" id="IPR004184">
    <property type="entry name" value="PFL_dom"/>
</dbReference>
<dbReference type="AlphaFoldDB" id="A0A484ZRD4"/>
<evidence type="ECO:0000313" key="3">
    <source>
        <dbReference type="Proteomes" id="UP000373449"/>
    </source>
</evidence>
<dbReference type="Pfam" id="PF02901">
    <property type="entry name" value="PFL-like"/>
    <property type="match status" value="1"/>
</dbReference>
<dbReference type="PROSITE" id="PS51554">
    <property type="entry name" value="PFL"/>
    <property type="match status" value="1"/>
</dbReference>
<proteinExistence type="predicted"/>
<evidence type="ECO:0000259" key="1">
    <source>
        <dbReference type="PROSITE" id="PS51554"/>
    </source>
</evidence>
<dbReference type="Proteomes" id="UP000373449">
    <property type="component" value="Unassembled WGS sequence"/>
</dbReference>